<dbReference type="Gene3D" id="3.90.79.10">
    <property type="entry name" value="Nucleoside Triphosphate Pyrophosphohydrolase"/>
    <property type="match status" value="1"/>
</dbReference>
<dbReference type="InterPro" id="IPR015797">
    <property type="entry name" value="NUDIX_hydrolase-like_dom_sf"/>
</dbReference>
<name>A0AA46GZC6_9MICO</name>
<evidence type="ECO:0000256" key="1">
    <source>
        <dbReference type="ARBA" id="ARBA00001946"/>
    </source>
</evidence>
<dbReference type="EMBL" id="UFYA01000001">
    <property type="protein sequence ID" value="STD03025.1"/>
    <property type="molecule type" value="Genomic_DNA"/>
</dbReference>
<dbReference type="GO" id="GO:0016787">
    <property type="term" value="F:hydrolase activity"/>
    <property type="evidence" value="ECO:0007669"/>
    <property type="project" value="UniProtKB-KW"/>
</dbReference>
<dbReference type="RefSeq" id="WP_115029001.1">
    <property type="nucleotide sequence ID" value="NZ_UFYA01000001.1"/>
</dbReference>
<dbReference type="SUPFAM" id="SSF55811">
    <property type="entry name" value="Nudix"/>
    <property type="match status" value="1"/>
</dbReference>
<reference evidence="4 5" key="1">
    <citation type="submission" date="2018-06" db="EMBL/GenBank/DDBJ databases">
        <authorList>
            <consortium name="Pathogen Informatics"/>
            <person name="Doyle S."/>
        </authorList>
    </citation>
    <scope>NUCLEOTIDE SEQUENCE [LARGE SCALE GENOMIC DNA]</scope>
    <source>
        <strain evidence="4 5">NCTC7915</strain>
    </source>
</reference>
<dbReference type="PANTHER" id="PTHR43046:SF16">
    <property type="entry name" value="ADP-RIBOSE PYROPHOSPHATASE YJHB-RELATED"/>
    <property type="match status" value="1"/>
</dbReference>
<dbReference type="PROSITE" id="PS51462">
    <property type="entry name" value="NUDIX"/>
    <property type="match status" value="1"/>
</dbReference>
<keyword evidence="2" id="KW-0378">Hydrolase</keyword>
<gene>
    <name evidence="4" type="ORF">NCTC7915_00034</name>
</gene>
<evidence type="ECO:0000313" key="5">
    <source>
        <dbReference type="Proteomes" id="UP000254118"/>
    </source>
</evidence>
<protein>
    <submittedName>
        <fullName evidence="4">Dihydroneopterin triphosphate pyrophosphatase</fullName>
    </submittedName>
</protein>
<dbReference type="InterPro" id="IPR000086">
    <property type="entry name" value="NUDIX_hydrolase_dom"/>
</dbReference>
<accession>A0AA46GZC6</accession>
<organism evidence="4 5">
    <name type="scientific">Dermatophilus congolensis</name>
    <dbReference type="NCBI Taxonomy" id="1863"/>
    <lineage>
        <taxon>Bacteria</taxon>
        <taxon>Bacillati</taxon>
        <taxon>Actinomycetota</taxon>
        <taxon>Actinomycetes</taxon>
        <taxon>Micrococcales</taxon>
        <taxon>Dermatophilaceae</taxon>
        <taxon>Dermatophilus</taxon>
    </lineage>
</organism>
<dbReference type="PANTHER" id="PTHR43046">
    <property type="entry name" value="GDP-MANNOSE MANNOSYL HYDROLASE"/>
    <property type="match status" value="1"/>
</dbReference>
<comment type="cofactor">
    <cofactor evidence="1">
        <name>Mg(2+)</name>
        <dbReference type="ChEBI" id="CHEBI:18420"/>
    </cofactor>
</comment>
<comment type="caution">
    <text evidence="4">The sequence shown here is derived from an EMBL/GenBank/DDBJ whole genome shotgun (WGS) entry which is preliminary data.</text>
</comment>
<sequence length="158" mass="17364">MPIPEHVARLRAKVGHDLLWLPGVTAVVVREGGRGVEVVLVRRSDNGEYTPVTGVVDPLEPPAVTAVREAKEEACIDVEVERLIAVRVTPVVTYPNGDQSAYVDVAFRCRWVGGVPRVGDDESSEVGWWPVTDLPPMEGRHREAIEIACRDDGEVVYD</sequence>
<evidence type="ECO:0000256" key="2">
    <source>
        <dbReference type="ARBA" id="ARBA00022801"/>
    </source>
</evidence>
<proteinExistence type="predicted"/>
<dbReference type="Proteomes" id="UP000254118">
    <property type="component" value="Unassembled WGS sequence"/>
</dbReference>
<evidence type="ECO:0000313" key="4">
    <source>
        <dbReference type="EMBL" id="STD03025.1"/>
    </source>
</evidence>
<dbReference type="Pfam" id="PF00293">
    <property type="entry name" value="NUDIX"/>
    <property type="match status" value="1"/>
</dbReference>
<dbReference type="AlphaFoldDB" id="A0AA46GZC6"/>
<evidence type="ECO:0000259" key="3">
    <source>
        <dbReference type="PROSITE" id="PS51462"/>
    </source>
</evidence>
<dbReference type="CDD" id="cd18879">
    <property type="entry name" value="NUDIX_Hydrolase"/>
    <property type="match status" value="1"/>
</dbReference>
<feature type="domain" description="Nudix hydrolase" evidence="3">
    <location>
        <begin position="19"/>
        <end position="151"/>
    </location>
</feature>